<dbReference type="Proteomes" id="UP000197277">
    <property type="component" value="Unassembled WGS sequence"/>
</dbReference>
<feature type="region of interest" description="Disordered" evidence="1">
    <location>
        <begin position="1"/>
        <end position="27"/>
    </location>
</feature>
<keyword evidence="2" id="KW-0812">Transmembrane</keyword>
<feature type="transmembrane region" description="Helical" evidence="2">
    <location>
        <begin position="220"/>
        <end position="238"/>
    </location>
</feature>
<feature type="transmembrane region" description="Helical" evidence="2">
    <location>
        <begin position="77"/>
        <end position="99"/>
    </location>
</feature>
<dbReference type="EMBL" id="NIRR01000004">
    <property type="protein sequence ID" value="OWP64380.1"/>
    <property type="molecule type" value="Genomic_DNA"/>
</dbReference>
<accession>A0A246FNT5</accession>
<evidence type="ECO:0000313" key="5">
    <source>
        <dbReference type="Proteomes" id="UP000197277"/>
    </source>
</evidence>
<name>A0A246FNT5_9BACT</name>
<sequence length="268" mass="29343">MAATVECEKNEDPKTGPKQRSRNFAPAPKIHRAPLAPQLRRGSGFSAVSLRPLPSFMLLPDSTWPAAWRQPTFRRQLLTVLALLLLLARQLPRYFAWVQARPGHHLPDPLLTALPAHDVSGAIFTVIYLGIGLGLVTLLPRPARLLRALAAYLLLHLLRCATLWLLPLEPPTGLVLLRDPLVDQLLYAAPAPITKDLFFSGHTATLLLLALTVPPGWQRVVLLAGTVAVAGLVLVQHAHYTYDVLAAPLFVALAWWGSGKVLGLRSEK</sequence>
<feature type="domain" description="Sphingomyelin synthase-like" evidence="3">
    <location>
        <begin position="196"/>
        <end position="256"/>
    </location>
</feature>
<dbReference type="InterPro" id="IPR025749">
    <property type="entry name" value="Sphingomyelin_synth-like_dom"/>
</dbReference>
<evidence type="ECO:0000313" key="4">
    <source>
        <dbReference type="EMBL" id="OWP64380.1"/>
    </source>
</evidence>
<dbReference type="AlphaFoldDB" id="A0A246FNT5"/>
<feature type="transmembrane region" description="Helical" evidence="2">
    <location>
        <begin position="146"/>
        <end position="166"/>
    </location>
</feature>
<reference evidence="4 5" key="1">
    <citation type="submission" date="2017-06" db="EMBL/GenBank/DDBJ databases">
        <title>Hymenobacter amundsenii sp. nov. isolated from regoliths in Antarctica.</title>
        <authorList>
            <person name="Sedlacek I."/>
            <person name="Kralova S."/>
            <person name="Pantucek R."/>
            <person name="Svec P."/>
            <person name="Holochova P."/>
            <person name="Stankova E."/>
            <person name="Vrbovska V."/>
            <person name="Busse H.-J."/>
        </authorList>
    </citation>
    <scope>NUCLEOTIDE SEQUENCE [LARGE SCALE GENOMIC DNA]</scope>
    <source>
        <strain evidence="4 5">CCM 8682</strain>
    </source>
</reference>
<evidence type="ECO:0000256" key="2">
    <source>
        <dbReference type="SAM" id="Phobius"/>
    </source>
</evidence>
<proteinExistence type="predicted"/>
<feature type="transmembrane region" description="Helical" evidence="2">
    <location>
        <begin position="119"/>
        <end position="139"/>
    </location>
</feature>
<organism evidence="4 5">
    <name type="scientific">Hymenobacter amundsenii</name>
    <dbReference type="NCBI Taxonomy" id="2006685"/>
    <lineage>
        <taxon>Bacteria</taxon>
        <taxon>Pseudomonadati</taxon>
        <taxon>Bacteroidota</taxon>
        <taxon>Cytophagia</taxon>
        <taxon>Cytophagales</taxon>
        <taxon>Hymenobacteraceae</taxon>
        <taxon>Hymenobacter</taxon>
    </lineage>
</organism>
<evidence type="ECO:0000259" key="3">
    <source>
        <dbReference type="Pfam" id="PF14360"/>
    </source>
</evidence>
<gene>
    <name evidence="4" type="ORF">CDA63_04930</name>
</gene>
<keyword evidence="5" id="KW-1185">Reference proteome</keyword>
<dbReference type="Pfam" id="PF14360">
    <property type="entry name" value="PAP2_C"/>
    <property type="match status" value="1"/>
</dbReference>
<comment type="caution">
    <text evidence="4">The sequence shown here is derived from an EMBL/GenBank/DDBJ whole genome shotgun (WGS) entry which is preliminary data.</text>
</comment>
<keyword evidence="2" id="KW-1133">Transmembrane helix</keyword>
<feature type="compositionally biased region" description="Basic and acidic residues" evidence="1">
    <location>
        <begin position="1"/>
        <end position="15"/>
    </location>
</feature>
<feature type="transmembrane region" description="Helical" evidence="2">
    <location>
        <begin position="244"/>
        <end position="263"/>
    </location>
</feature>
<keyword evidence="2" id="KW-0472">Membrane</keyword>
<protein>
    <recommendedName>
        <fullName evidence="3">Sphingomyelin synthase-like domain-containing protein</fullName>
    </recommendedName>
</protein>
<evidence type="ECO:0000256" key="1">
    <source>
        <dbReference type="SAM" id="MobiDB-lite"/>
    </source>
</evidence>
<dbReference type="OrthoDB" id="792641at2"/>